<dbReference type="InterPro" id="IPR004875">
    <property type="entry name" value="DDE_SF_endonuclease_dom"/>
</dbReference>
<evidence type="ECO:0000313" key="5">
    <source>
        <dbReference type="Proteomes" id="UP001153069"/>
    </source>
</evidence>
<dbReference type="GO" id="GO:0003676">
    <property type="term" value="F:nucleic acid binding"/>
    <property type="evidence" value="ECO:0007669"/>
    <property type="project" value="InterPro"/>
</dbReference>
<dbReference type="Pfam" id="PF03184">
    <property type="entry name" value="DDE_1"/>
    <property type="match status" value="1"/>
</dbReference>
<evidence type="ECO:0000259" key="3">
    <source>
        <dbReference type="Pfam" id="PF03184"/>
    </source>
</evidence>
<evidence type="ECO:0000256" key="1">
    <source>
        <dbReference type="SAM" id="Coils"/>
    </source>
</evidence>
<keyword evidence="1" id="KW-0175">Coiled coil</keyword>
<gene>
    <name evidence="4" type="ORF">SEMRO_271_G104720.1</name>
</gene>
<feature type="coiled-coil region" evidence="1">
    <location>
        <begin position="1037"/>
        <end position="1071"/>
    </location>
</feature>
<feature type="region of interest" description="Disordered" evidence="2">
    <location>
        <begin position="50"/>
        <end position="79"/>
    </location>
</feature>
<evidence type="ECO:0000256" key="2">
    <source>
        <dbReference type="SAM" id="MobiDB-lite"/>
    </source>
</evidence>
<dbReference type="Proteomes" id="UP001153069">
    <property type="component" value="Unassembled WGS sequence"/>
</dbReference>
<proteinExistence type="predicted"/>
<dbReference type="EMBL" id="CAICTM010000270">
    <property type="protein sequence ID" value="CAB9506584.1"/>
    <property type="molecule type" value="Genomic_DNA"/>
</dbReference>
<reference evidence="4" key="1">
    <citation type="submission" date="2020-06" db="EMBL/GenBank/DDBJ databases">
        <authorList>
            <consortium name="Plant Systems Biology data submission"/>
        </authorList>
    </citation>
    <scope>NUCLEOTIDE SEQUENCE</scope>
    <source>
        <strain evidence="4">D6</strain>
    </source>
</reference>
<accession>A0A9N8DVA4</accession>
<protein>
    <recommendedName>
        <fullName evidence="3">DDE-1 domain-containing protein</fullName>
    </recommendedName>
</protein>
<comment type="caution">
    <text evidence="4">The sequence shown here is derived from an EMBL/GenBank/DDBJ whole genome shotgun (WGS) entry which is preliminary data.</text>
</comment>
<dbReference type="AlphaFoldDB" id="A0A9N8DVA4"/>
<sequence>MERLCRCTNRADQQSSLTQWKKLGLENDLAAKVCTSNPALLGKIKSNFPVASSSSGNENEDPNLANKTRKRDNNKNVTRSKEQWRELLVDIYYFLSSARSGQRKESVHSYCQKVLKSENSYQRIVDVWRELDFESDLAQNVAPNDPRIIAKLDGRFSVDTNKEQQSARDLRPSSNSYFDQGEEAALQEAVAEFARAGFPLEKTNLMGYANAFLEAEGIDTSNNGGPSMDTVERVYKAGRLKAMSNVGGIDRKRAAQAGPETLNALYHQMEYWMAIAHEVNPIAWPEARYADVPPSRIYNTDEQGPNPTALRNPVLIPRELVERHARLFQNTREGDGKMSFHYSVANIVRADGAQCLPKECVEGAPAPYILISDGSSSSELDSMDKASRDRLLVNQSEDDTIQLNPGVYDGWFDDYQVGKRDTLVNPFGFQIRTTPTGSMLKRTFFDFILHFKNQLPHDQGPNGHGVVLFLDWHCSRECPQSLLTAFFEYNILIFVLPSKTSIWSQPCDNGKNETSAKDISQTAHDLGLMVGSALDYRDANRIFRQGLQKNCIDQNDELRRTGRNAVVSSFEKTGLYPMSYDNEGWQTAIRGFGKMNSLIKQQKRDAGLQLPNVIWAARAIPPEKRSELSEQEKETIRAFLPLDDFLIANNGDNESTDDPAQLSLRELPLVCLAMAIAEHLIGKYTLDEQRDMSQPPSPHEPFEHAALKLVEFVALTEDNHVDTTCMLTKEAIARDKLRTKLALVKLGFATVLRRKADGGILNLTKQKADTFLVLDCEQRLSQNWVTMTVGDILDQCYDAKDDESYKLTVKDKKKCRKKQRIARKKLNASMYEEAKEIARSRRLKRNLEDKAQQLSTKRPRFYAKLAAIMEEEAVELEDLYGDFEDVVREPYTDTVVVTRGDTTKDIDVSFGGGDISAISHYMQTALVKVMVELKAKAGEKERRKRRRYPGTSTHLGKSGIVAGILIQRQIKEDELKATEKEEKSLLDELDKLKSLVAGAKKLVNDMPDTHWHFDKVKGDNRKTVAKMFGVFKSSNKADEAMAALQSLELSKESFEAKLLELESSIKEKETKVAPIVAKQREQSDFLLETEEYYSTSAQPSDETNAA</sequence>
<name>A0A9N8DVA4_9STRA</name>
<feature type="coiled-coil region" evidence="1">
    <location>
        <begin position="968"/>
        <end position="995"/>
    </location>
</feature>
<feature type="domain" description="DDE-1" evidence="3">
    <location>
        <begin position="415"/>
        <end position="510"/>
    </location>
</feature>
<keyword evidence="5" id="KW-1185">Reference proteome</keyword>
<evidence type="ECO:0000313" key="4">
    <source>
        <dbReference type="EMBL" id="CAB9506584.1"/>
    </source>
</evidence>
<organism evidence="4 5">
    <name type="scientific">Seminavis robusta</name>
    <dbReference type="NCBI Taxonomy" id="568900"/>
    <lineage>
        <taxon>Eukaryota</taxon>
        <taxon>Sar</taxon>
        <taxon>Stramenopiles</taxon>
        <taxon>Ochrophyta</taxon>
        <taxon>Bacillariophyta</taxon>
        <taxon>Bacillariophyceae</taxon>
        <taxon>Bacillariophycidae</taxon>
        <taxon>Naviculales</taxon>
        <taxon>Naviculaceae</taxon>
        <taxon>Seminavis</taxon>
    </lineage>
</organism>